<dbReference type="InterPro" id="IPR010707">
    <property type="entry name" value="DUF1285"/>
</dbReference>
<dbReference type="STRING" id="64969.SAMN02745127_01393"/>
<evidence type="ECO:0000313" key="3">
    <source>
        <dbReference type="EMBL" id="OPX55634.1"/>
    </source>
</evidence>
<dbReference type="RefSeq" id="WP_078745010.1">
    <property type="nucleotide sequence ID" value="NZ_FUXG01000008.1"/>
</dbReference>
<dbReference type="PIRSF" id="PIRSF029557">
    <property type="entry name" value="UCP029557"/>
    <property type="match status" value="1"/>
</dbReference>
<dbReference type="OrthoDB" id="3078366at2"/>
<dbReference type="Gene3D" id="3.10.540.10">
    <property type="entry name" value="duf1285 like domain"/>
    <property type="match status" value="1"/>
</dbReference>
<evidence type="ECO:0000259" key="1">
    <source>
        <dbReference type="Pfam" id="PF06938"/>
    </source>
</evidence>
<evidence type="ECO:0000313" key="4">
    <source>
        <dbReference type="Proteomes" id="UP000191418"/>
    </source>
</evidence>
<feature type="domain" description="DUF1285" evidence="2">
    <location>
        <begin position="92"/>
        <end position="185"/>
    </location>
</feature>
<dbReference type="AlphaFoldDB" id="A0A1T4PAD5"/>
<dbReference type="InterPro" id="IPR048341">
    <property type="entry name" value="DUF1285_N"/>
</dbReference>
<dbReference type="Gene3D" id="2.30.270.10">
    <property type="entry name" value="duf1285 protein"/>
    <property type="match status" value="1"/>
</dbReference>
<accession>A0A1T4PAD5</accession>
<dbReference type="Pfam" id="PF21028">
    <property type="entry name" value="DUF1285_C"/>
    <property type="match status" value="1"/>
</dbReference>
<dbReference type="InterPro" id="IPR023361">
    <property type="entry name" value="DUF1285_beta_roll_sf"/>
</dbReference>
<sequence length="188" mass="21158">MSLSFSPLNLAKQIEANQGEKGLPPIHLWNPDFCGAIDMRIARDGQWYYMGTPIGRAPLVRMFSTILRKDPEHGYVLVTPVEKVGIQVEDAPFLITQQLTEHNYSDDTLVFLTNVGDIVPLDTAHPLHVTLNDQDEPIPYLLVRDALEGRLHRNLFYQLIEQAVEQTIGDETHLGVLSAGQFWSLGKL</sequence>
<gene>
    <name evidence="3" type="ORF">BTE48_08470</name>
</gene>
<proteinExistence type="predicted"/>
<comment type="caution">
    <text evidence="3">The sequence shown here is derived from an EMBL/GenBank/DDBJ whole genome shotgun (WGS) entry which is preliminary data.</text>
</comment>
<name>A0A1T4PAD5_9GAMM</name>
<evidence type="ECO:0000259" key="2">
    <source>
        <dbReference type="Pfam" id="PF21028"/>
    </source>
</evidence>
<keyword evidence="4" id="KW-1185">Reference proteome</keyword>
<organism evidence="3 4">
    <name type="scientific">Oceanospirillum multiglobuliferum</name>
    <dbReference type="NCBI Taxonomy" id="64969"/>
    <lineage>
        <taxon>Bacteria</taxon>
        <taxon>Pseudomonadati</taxon>
        <taxon>Pseudomonadota</taxon>
        <taxon>Gammaproteobacteria</taxon>
        <taxon>Oceanospirillales</taxon>
        <taxon>Oceanospirillaceae</taxon>
        <taxon>Oceanospirillum</taxon>
    </lineage>
</organism>
<dbReference type="InterPro" id="IPR048342">
    <property type="entry name" value="DUF1285_C"/>
</dbReference>
<dbReference type="Pfam" id="PF06938">
    <property type="entry name" value="DUF1285_N"/>
    <property type="match status" value="1"/>
</dbReference>
<protein>
    <submittedName>
        <fullName evidence="3">Proteophosphoglycan</fullName>
    </submittedName>
</protein>
<dbReference type="EMBL" id="MTSM01000008">
    <property type="protein sequence ID" value="OPX55634.1"/>
    <property type="molecule type" value="Genomic_DNA"/>
</dbReference>
<feature type="domain" description="DUF1285" evidence="1">
    <location>
        <begin position="24"/>
        <end position="91"/>
    </location>
</feature>
<reference evidence="3 4" key="1">
    <citation type="submission" date="2017-01" db="EMBL/GenBank/DDBJ databases">
        <title>Genome Sequencing of a Marine Spirillum, Oceanospirillum multiglobuliferum ATCC 33336, from Japan.</title>
        <authorList>
            <person name="Carney J.G."/>
            <person name="Trachtenberg A.M."/>
            <person name="Rheaume B.A."/>
            <person name="Linnane J.D."/>
            <person name="Pitts N.L."/>
            <person name="Mykles D.L."/>
            <person name="Maclea K.S."/>
        </authorList>
    </citation>
    <scope>NUCLEOTIDE SEQUENCE [LARGE SCALE GENOMIC DNA]</scope>
    <source>
        <strain evidence="3 4">ATCC 33336</strain>
    </source>
</reference>
<dbReference type="Proteomes" id="UP000191418">
    <property type="component" value="Unassembled WGS sequence"/>
</dbReference>